<dbReference type="SUPFAM" id="SSF56112">
    <property type="entry name" value="Protein kinase-like (PK-like)"/>
    <property type="match status" value="2"/>
</dbReference>
<accession>F5XJH7</accession>
<dbReference type="Gene3D" id="1.10.510.10">
    <property type="entry name" value="Transferase(Phosphotransferase) domain 1"/>
    <property type="match status" value="2"/>
</dbReference>
<dbReference type="RefSeq" id="WP_013863746.1">
    <property type="nucleotide sequence ID" value="NC_015635.1"/>
</dbReference>
<reference evidence="9 10" key="1">
    <citation type="submission" date="2011-05" db="EMBL/GenBank/DDBJ databases">
        <title>Whole genome sequence of Microlunatus phosphovorus NM-1.</title>
        <authorList>
            <person name="Hosoyama A."/>
            <person name="Sasaki K."/>
            <person name="Harada T."/>
            <person name="Igarashi R."/>
            <person name="Kawakoshi A."/>
            <person name="Sasagawa M."/>
            <person name="Fukada J."/>
            <person name="Nakamura S."/>
            <person name="Katano Y."/>
            <person name="Hanada S."/>
            <person name="Kamagata Y."/>
            <person name="Nakamura N."/>
            <person name="Yamazaki S."/>
            <person name="Fujita N."/>
        </authorList>
    </citation>
    <scope>NUCLEOTIDE SEQUENCE [LARGE SCALE GENOMIC DNA]</scope>
    <source>
        <strain evidence="10">ATCC 700054 / DSM 10555 / JCM 9379 / NBRC 101784 / NCIMB 13414 / VKM Ac-1990 / NM-1</strain>
    </source>
</reference>
<dbReference type="STRING" id="1032480.MLP_28630"/>
<keyword evidence="2" id="KW-0723">Serine/threonine-protein kinase</keyword>
<dbReference type="InterPro" id="IPR000719">
    <property type="entry name" value="Prot_kinase_dom"/>
</dbReference>
<keyword evidence="6" id="KW-0067">ATP-binding</keyword>
<dbReference type="Gene3D" id="1.10.150.20">
    <property type="entry name" value="5' to 3' exonuclease, C-terminal subdomain"/>
    <property type="match status" value="1"/>
</dbReference>
<dbReference type="OrthoDB" id="9762169at2"/>
<dbReference type="GO" id="GO:0005524">
    <property type="term" value="F:ATP binding"/>
    <property type="evidence" value="ECO:0007669"/>
    <property type="project" value="UniProtKB-KW"/>
</dbReference>
<dbReference type="Proteomes" id="UP000007947">
    <property type="component" value="Chromosome"/>
</dbReference>
<keyword evidence="4" id="KW-0547">Nucleotide-binding</keyword>
<dbReference type="Pfam" id="PF00069">
    <property type="entry name" value="Pkinase"/>
    <property type="match status" value="1"/>
</dbReference>
<dbReference type="eggNOG" id="COG0515">
    <property type="taxonomic scope" value="Bacteria"/>
</dbReference>
<dbReference type="HOGENOM" id="CLU_005315_0_0_11"/>
<keyword evidence="3" id="KW-0808">Transferase</keyword>
<dbReference type="SUPFAM" id="SSF47789">
    <property type="entry name" value="C-terminal domain of RNA polymerase alpha subunit"/>
    <property type="match status" value="1"/>
</dbReference>
<dbReference type="GO" id="GO:0004674">
    <property type="term" value="F:protein serine/threonine kinase activity"/>
    <property type="evidence" value="ECO:0007669"/>
    <property type="project" value="UniProtKB-KW"/>
</dbReference>
<evidence type="ECO:0000256" key="4">
    <source>
        <dbReference type="ARBA" id="ARBA00022741"/>
    </source>
</evidence>
<evidence type="ECO:0000313" key="10">
    <source>
        <dbReference type="Proteomes" id="UP000007947"/>
    </source>
</evidence>
<evidence type="ECO:0000259" key="7">
    <source>
        <dbReference type="PROSITE" id="PS50011"/>
    </source>
</evidence>
<name>F5XJH7_MICPN</name>
<keyword evidence="5" id="KW-0418">Kinase</keyword>
<evidence type="ECO:0000313" key="9">
    <source>
        <dbReference type="EMBL" id="BAK35877.1"/>
    </source>
</evidence>
<dbReference type="PROSITE" id="PS50965">
    <property type="entry name" value="NERD"/>
    <property type="match status" value="1"/>
</dbReference>
<dbReference type="KEGG" id="mph:MLP_28630"/>
<feature type="domain" description="NERD" evidence="8">
    <location>
        <begin position="15"/>
        <end position="129"/>
    </location>
</feature>
<sequence>MTPAADPRWVEVSPSQFTHETEGVRYVKDLLPSQPPFRAWSNFEFRDSHGRWHEVDLLVLGRRRLHLVELKYYSGRLRGDDHRWLRDGHRAEDSPLKLARRKAQYLASKLQDEFRSWVREKRVQNAPPVREVVPFIQEAVFLHHPGLRCELSEASALGLYGLDGQARTTRLPGISDLLLEPARPGVAIHERIVAELMARIGLVPRREREAGSWVIEGEPVGEGDGWQDWDAFHRFTQRERARIRFQIAAPGASDDERRRIRRIAEHEFTVMRRLNHEGLLAPQDLVEADLGVGLVYPLDESWQRLDLWLADRPDGIPLTTQLAIIRQVGETLQYAHGNRVVHRGIRPGAVWVREQGSAVTVQVRDWQSAGQVPFTDQTASSAGGVTALFDPSKLIGDDAGGLGPFAAPEGALAAGVDRVRVDVFGLGALAFYLLAGQPAATSASTLRDRLREQSGLDLAPELPQVSSTLRRAILHATRPAVSERTADVTAFLAELSEAERVETEHEPVVDPLEAPPDAIMDGRFRLIRRLGTGSTAVGLLVRDLAHADSERVLKVAVDDAARQRLHDEAEVLTGLRSPRLVSLVEGPLIVGGRTALLLESAGEQTLAHALSARGRMSLDLLERWGTDILEALIALDRAGVDHRDIKPSNLGVREIRATREDRAAHLVLFDFSLSRAAASALRAGTPPYLDPFLGADGRDRYDSAAERYAAAAVLLEMATGQPPQYGDGLSDPAVIDAEVTLRLDRFDPAVAHEMLSFFQRALARRVADRQHTAAELLAGWQQVFGQSHTTAPDNADELVGAATLETSLTGSGLSARALSALEPLGVTTVGELVAVDPVRLNRLPGVARATRDQIKEAVSRWRARLGPVRGRRDGGSWQQSTLPVPYDLAEMLLAPTHARRARIRTALASMMLGVTGQADAFATQAQLGALLPEPVTAARVTQVVAELHDLWAADETTLTLLTRLGAEVDARLDVLGGVATADELTRHLLALMVTDPANEPSDSERIAAGVLRIAVDRRRALSRADERTVEYVVRRRDPSPLLVAREASLLDLAGQLGEEADRLLRDASPADPTIAVLAAIRVNEELSRAAGGVDQLPVALRGSTRLAGLAAATSTAAALSGTGELHHRGLPLPRAIAHALGSLAAGQALPPTEIRDRVRVRFPALRPLPERPRLDQLIADSGLGLRYDDRERVYRAPRADHGTTGLPSRQVTDIAPEPTPVSALGAIGQRLADSLARRSFLALGVPARALLKLPTVLETTYSARLINISAELIAIMHQQADQVGLPWARVRAADAQPSGSRDAQGIKALVERSLPLLEERIQATLEDAGPGPVVLADAEPLARYGAVNRLSRWTDLGTRRSRAVWLVVPQLHANQGALLDHKPVPLAAPGQFVPVDSSWVDAQYAAIAEPVQEGASA</sequence>
<evidence type="ECO:0000259" key="8">
    <source>
        <dbReference type="PROSITE" id="PS50965"/>
    </source>
</evidence>
<dbReference type="PROSITE" id="PS50011">
    <property type="entry name" value="PROTEIN_KINASE_DOM"/>
    <property type="match status" value="2"/>
</dbReference>
<evidence type="ECO:0000256" key="3">
    <source>
        <dbReference type="ARBA" id="ARBA00022679"/>
    </source>
</evidence>
<dbReference type="SMART" id="SM00220">
    <property type="entry name" value="S_TKc"/>
    <property type="match status" value="1"/>
</dbReference>
<feature type="domain" description="Protein kinase" evidence="7">
    <location>
        <begin position="214"/>
        <end position="513"/>
    </location>
</feature>
<dbReference type="eggNOG" id="COG0202">
    <property type="taxonomic scope" value="Bacteria"/>
</dbReference>
<protein>
    <recommendedName>
        <fullName evidence="1">non-specific serine/threonine protein kinase</fullName>
        <ecNumber evidence="1">2.7.11.1</ecNumber>
    </recommendedName>
</protein>
<dbReference type="InterPro" id="IPR011528">
    <property type="entry name" value="NERD"/>
</dbReference>
<feature type="domain" description="Protein kinase" evidence="7">
    <location>
        <begin position="524"/>
        <end position="784"/>
    </location>
</feature>
<proteinExistence type="predicted"/>
<dbReference type="InterPro" id="IPR049832">
    <property type="entry name" value="BREX_PglW"/>
</dbReference>
<evidence type="ECO:0000256" key="2">
    <source>
        <dbReference type="ARBA" id="ARBA00022527"/>
    </source>
</evidence>
<dbReference type="Pfam" id="PF08378">
    <property type="entry name" value="NERD"/>
    <property type="match status" value="1"/>
</dbReference>
<dbReference type="PANTHER" id="PTHR43289">
    <property type="entry name" value="MITOGEN-ACTIVATED PROTEIN KINASE KINASE KINASE 20-RELATED"/>
    <property type="match status" value="1"/>
</dbReference>
<dbReference type="EC" id="2.7.11.1" evidence="1"/>
<keyword evidence="10" id="KW-1185">Reference proteome</keyword>
<evidence type="ECO:0000256" key="5">
    <source>
        <dbReference type="ARBA" id="ARBA00022777"/>
    </source>
</evidence>
<evidence type="ECO:0000256" key="6">
    <source>
        <dbReference type="ARBA" id="ARBA00022840"/>
    </source>
</evidence>
<dbReference type="NCBIfam" id="NF033442">
    <property type="entry name" value="BREX_PglW"/>
    <property type="match status" value="1"/>
</dbReference>
<dbReference type="EMBL" id="AP012204">
    <property type="protein sequence ID" value="BAK35877.1"/>
    <property type="molecule type" value="Genomic_DNA"/>
</dbReference>
<evidence type="ECO:0000256" key="1">
    <source>
        <dbReference type="ARBA" id="ARBA00012513"/>
    </source>
</evidence>
<organism evidence="9 10">
    <name type="scientific">Microlunatus phosphovorus (strain ATCC 700054 / DSM 10555 / JCM 9379 / NBRC 101784 / NCIMB 13414 / VKM Ac-1990 / NM-1)</name>
    <dbReference type="NCBI Taxonomy" id="1032480"/>
    <lineage>
        <taxon>Bacteria</taxon>
        <taxon>Bacillati</taxon>
        <taxon>Actinomycetota</taxon>
        <taxon>Actinomycetes</taxon>
        <taxon>Propionibacteriales</taxon>
        <taxon>Propionibacteriaceae</taxon>
        <taxon>Microlunatus</taxon>
    </lineage>
</organism>
<dbReference type="PANTHER" id="PTHR43289:SF6">
    <property type="entry name" value="SERINE_THREONINE-PROTEIN KINASE NEKL-3"/>
    <property type="match status" value="1"/>
</dbReference>
<gene>
    <name evidence="9" type="ordered locus">MLP_28630</name>
</gene>
<dbReference type="InterPro" id="IPR011009">
    <property type="entry name" value="Kinase-like_dom_sf"/>
</dbReference>